<gene>
    <name evidence="1" type="ORF">H2BulkLitter12682_000005</name>
</gene>
<accession>A0A514CZF1</accession>
<evidence type="ECO:0000313" key="1">
    <source>
        <dbReference type="EMBL" id="QDH86723.1"/>
    </source>
</evidence>
<proteinExistence type="predicted"/>
<organism evidence="1">
    <name type="scientific">Leviviridae sp</name>
    <dbReference type="NCBI Taxonomy" id="2027243"/>
    <lineage>
        <taxon>Viruses</taxon>
        <taxon>Riboviria</taxon>
        <taxon>Orthornavirae</taxon>
        <taxon>Lenarviricota</taxon>
        <taxon>Leviviricetes</taxon>
        <taxon>Norzivirales</taxon>
        <taxon>Fiersviridae</taxon>
    </lineage>
</organism>
<protein>
    <submittedName>
        <fullName evidence="1">Uncharacterized protein</fullName>
    </submittedName>
</protein>
<name>A0A514CZF1_9VIRU</name>
<reference evidence="1" key="1">
    <citation type="submission" date="2019-05" db="EMBL/GenBank/DDBJ databases">
        <title>Metatranscriptomic reconstruction reveals RNA viruses with the potential to shape carbon cycling in soil.</title>
        <authorList>
            <person name="Starr E.P."/>
            <person name="Nuccio E."/>
            <person name="Pett-Ridge J."/>
            <person name="Banfield J.F."/>
            <person name="Firestone M.K."/>
        </authorList>
    </citation>
    <scope>NUCLEOTIDE SEQUENCE</scope>
    <source>
        <strain evidence="1">H2_Bulk_Litter_12_scaffold_682</strain>
    </source>
</reference>
<sequence>MTSVGHFDAQYFVVLSPNHEVSYVREKCYRFRPSRVGAVALGYVGDVCHHVPSYRVALVSGRLQHALRTVLCGY</sequence>
<dbReference type="EMBL" id="MN032879">
    <property type="protein sequence ID" value="QDH86723.1"/>
    <property type="molecule type" value="Genomic_RNA"/>
</dbReference>